<dbReference type="EMBL" id="SFBL01000234">
    <property type="protein sequence ID" value="TRU19695.1"/>
    <property type="molecule type" value="Genomic_DNA"/>
</dbReference>
<evidence type="ECO:0008006" key="3">
    <source>
        <dbReference type="Google" id="ProtNLM"/>
    </source>
</evidence>
<comment type="caution">
    <text evidence="1">The sequence shown here is derived from an EMBL/GenBank/DDBJ whole genome shotgun (WGS) entry which is preliminary data.</text>
</comment>
<gene>
    <name evidence="1" type="ORF">EWV81_23525</name>
</gene>
<dbReference type="Proteomes" id="UP000319313">
    <property type="component" value="Unassembled WGS sequence"/>
</dbReference>
<name>A0A552DBW1_MICAE</name>
<dbReference type="AlphaFoldDB" id="A0A552DBW1"/>
<protein>
    <recommendedName>
        <fullName evidence="3">Phage-Barnase-EndoU-ColicinE5/D-RelE like nuclease 2 domain-containing protein</fullName>
    </recommendedName>
</protein>
<accession>A0A552DBW1</accession>
<reference evidence="1 2" key="1">
    <citation type="submission" date="2019-01" db="EMBL/GenBank/DDBJ databases">
        <title>Coherence of Microcystis species and biogeography revealed through population genomics.</title>
        <authorList>
            <person name="Perez-Carrascal O.M."/>
            <person name="Terrat Y."/>
            <person name="Giani A."/>
            <person name="Fortin N."/>
            <person name="Tromas N."/>
            <person name="Shapiro B.J."/>
        </authorList>
    </citation>
    <scope>NUCLEOTIDE SEQUENCE [LARGE SCALE GENOMIC DNA]</scope>
    <source>
        <strain evidence="1">Ma_SC_T_19800800_S464</strain>
    </source>
</reference>
<sequence>MTSQNLIEVVISRNGLPIRLTYKQWSHITENHDYMAGCIDMVLETIAEPDSIVKGWTDELIALKHYPKTVISRKDAVVIYKELKNDGFVITAFLTSSCEKIIKRGILWQKSIS</sequence>
<evidence type="ECO:0000313" key="1">
    <source>
        <dbReference type="EMBL" id="TRU19695.1"/>
    </source>
</evidence>
<organism evidence="1 2">
    <name type="scientific">Microcystis aeruginosa Ma_SC_T_19800800_S464</name>
    <dbReference type="NCBI Taxonomy" id="2486257"/>
    <lineage>
        <taxon>Bacteria</taxon>
        <taxon>Bacillati</taxon>
        <taxon>Cyanobacteriota</taxon>
        <taxon>Cyanophyceae</taxon>
        <taxon>Oscillatoriophycideae</taxon>
        <taxon>Chroococcales</taxon>
        <taxon>Microcystaceae</taxon>
        <taxon>Microcystis</taxon>
    </lineage>
</organism>
<proteinExistence type="predicted"/>
<evidence type="ECO:0000313" key="2">
    <source>
        <dbReference type="Proteomes" id="UP000319313"/>
    </source>
</evidence>